<reference evidence="2" key="2">
    <citation type="submission" date="2020-09" db="EMBL/GenBank/DDBJ databases">
        <authorList>
            <person name="Sun Q."/>
            <person name="Zhou Y."/>
        </authorList>
    </citation>
    <scope>NUCLEOTIDE SEQUENCE</scope>
    <source>
        <strain evidence="2">CGMCC 1.15493</strain>
    </source>
</reference>
<evidence type="ECO:0000313" key="2">
    <source>
        <dbReference type="EMBL" id="GGD27385.1"/>
    </source>
</evidence>
<evidence type="ECO:0000256" key="1">
    <source>
        <dbReference type="SAM" id="Phobius"/>
    </source>
</evidence>
<accession>A0A916Y1R6</accession>
<dbReference type="AlphaFoldDB" id="A0A916Y1R6"/>
<dbReference type="Proteomes" id="UP000613160">
    <property type="component" value="Unassembled WGS sequence"/>
</dbReference>
<name>A0A916Y1R6_9HYPH</name>
<keyword evidence="1" id="KW-1133">Transmembrane helix</keyword>
<feature type="transmembrane region" description="Helical" evidence="1">
    <location>
        <begin position="6"/>
        <end position="23"/>
    </location>
</feature>
<sequence>MTSYLIDFVLISALVFTSWRVGMMVRELRKLRSEESSFHRSLQDADAAINRAAHAVVMLRSEGVATLNALQAAIDDARELSGMLDDSVRVAETRLSVANDGRRDAPLAAAAPTQENWLTLIESRLASASPANR</sequence>
<gene>
    <name evidence="2" type="ORF">GCM10011335_33080</name>
</gene>
<protein>
    <submittedName>
        <fullName evidence="2">Uncharacterized protein</fullName>
    </submittedName>
</protein>
<keyword evidence="3" id="KW-1185">Reference proteome</keyword>
<keyword evidence="1" id="KW-0812">Transmembrane</keyword>
<dbReference type="EMBL" id="BMJJ01000008">
    <property type="protein sequence ID" value="GGD27385.1"/>
    <property type="molecule type" value="Genomic_DNA"/>
</dbReference>
<organism evidence="2 3">
    <name type="scientific">Aureimonas glaciei</name>
    <dbReference type="NCBI Taxonomy" id="1776957"/>
    <lineage>
        <taxon>Bacteria</taxon>
        <taxon>Pseudomonadati</taxon>
        <taxon>Pseudomonadota</taxon>
        <taxon>Alphaproteobacteria</taxon>
        <taxon>Hyphomicrobiales</taxon>
        <taxon>Aurantimonadaceae</taxon>
        <taxon>Aureimonas</taxon>
    </lineage>
</organism>
<keyword evidence="1" id="KW-0472">Membrane</keyword>
<evidence type="ECO:0000313" key="3">
    <source>
        <dbReference type="Proteomes" id="UP000613160"/>
    </source>
</evidence>
<proteinExistence type="predicted"/>
<reference evidence="2" key="1">
    <citation type="journal article" date="2014" name="Int. J. Syst. Evol. Microbiol.">
        <title>Complete genome sequence of Corynebacterium casei LMG S-19264T (=DSM 44701T), isolated from a smear-ripened cheese.</title>
        <authorList>
            <consortium name="US DOE Joint Genome Institute (JGI-PGF)"/>
            <person name="Walter F."/>
            <person name="Albersmeier A."/>
            <person name="Kalinowski J."/>
            <person name="Ruckert C."/>
        </authorList>
    </citation>
    <scope>NUCLEOTIDE SEQUENCE</scope>
    <source>
        <strain evidence="2">CGMCC 1.15493</strain>
    </source>
</reference>
<comment type="caution">
    <text evidence="2">The sequence shown here is derived from an EMBL/GenBank/DDBJ whole genome shotgun (WGS) entry which is preliminary data.</text>
</comment>
<dbReference type="RefSeq" id="WP_188852703.1">
    <property type="nucleotide sequence ID" value="NZ_BMJJ01000008.1"/>
</dbReference>